<reference evidence="2 3" key="1">
    <citation type="submission" date="2018-06" db="EMBL/GenBank/DDBJ databases">
        <authorList>
            <consortium name="Pathogen Informatics"/>
            <person name="Doyle S."/>
        </authorList>
    </citation>
    <scope>NUCLEOTIDE SEQUENCE [LARGE SCALE GENOMIC DNA]</scope>
    <source>
        <strain evidence="2 3">NCTC13149</strain>
    </source>
</reference>
<evidence type="ECO:0000313" key="2">
    <source>
        <dbReference type="EMBL" id="SUB57640.1"/>
    </source>
</evidence>
<organism evidence="2 3">
    <name type="scientific">Peptoniphilus lacrimalis</name>
    <dbReference type="NCBI Taxonomy" id="33031"/>
    <lineage>
        <taxon>Bacteria</taxon>
        <taxon>Bacillati</taxon>
        <taxon>Bacillota</taxon>
        <taxon>Tissierellia</taxon>
        <taxon>Tissierellales</taxon>
        <taxon>Peptoniphilaceae</taxon>
        <taxon>Peptoniphilus</taxon>
    </lineage>
</organism>
<dbReference type="InterPro" id="IPR048792">
    <property type="entry name" value="CarD_C"/>
</dbReference>
<dbReference type="Gene3D" id="1.20.58.1290">
    <property type="entry name" value="CarD-like, C-terminal domain"/>
    <property type="match status" value="1"/>
</dbReference>
<dbReference type="PANTHER" id="PTHR38447">
    <property type="entry name" value="TRANSCRIPTION FACTOR YDEB-RELATED"/>
    <property type="match status" value="1"/>
</dbReference>
<dbReference type="GO" id="GO:0009303">
    <property type="term" value="P:rRNA transcription"/>
    <property type="evidence" value="ECO:0007669"/>
    <property type="project" value="TreeGrafter"/>
</dbReference>
<dbReference type="AlphaFoldDB" id="A0A379C5W6"/>
<proteinExistence type="predicted"/>
<dbReference type="Pfam" id="PF02559">
    <property type="entry name" value="CarD_TRCF_RID"/>
    <property type="match status" value="1"/>
</dbReference>
<dbReference type="Proteomes" id="UP000255517">
    <property type="component" value="Unassembled WGS sequence"/>
</dbReference>
<dbReference type="Pfam" id="PF21095">
    <property type="entry name" value="CarD_C"/>
    <property type="match status" value="1"/>
</dbReference>
<name>A0A379C5W6_9FIRM</name>
<evidence type="ECO:0000313" key="3">
    <source>
        <dbReference type="Proteomes" id="UP000255517"/>
    </source>
</evidence>
<dbReference type="Gene3D" id="2.40.10.170">
    <property type="match status" value="1"/>
</dbReference>
<accession>A0A379C5W6</accession>
<dbReference type="PANTHER" id="PTHR38447:SF1">
    <property type="entry name" value="RNA POLYMERASE-BINDING TRANSCRIPTION FACTOR CARD"/>
    <property type="match status" value="1"/>
</dbReference>
<protein>
    <submittedName>
        <fullName evidence="2">CarD-like/TRCF domain</fullName>
    </submittedName>
</protein>
<dbReference type="InterPro" id="IPR042215">
    <property type="entry name" value="CarD-like_C"/>
</dbReference>
<dbReference type="OrthoDB" id="9786074at2"/>
<dbReference type="SUPFAM" id="SSF141259">
    <property type="entry name" value="CarD-like"/>
    <property type="match status" value="1"/>
</dbReference>
<dbReference type="InterPro" id="IPR003711">
    <property type="entry name" value="CarD-like/TRCF_RID"/>
</dbReference>
<dbReference type="InterPro" id="IPR052531">
    <property type="entry name" value="CarD-like_regulator"/>
</dbReference>
<dbReference type="RefSeq" id="WP_004826468.1">
    <property type="nucleotide sequence ID" value="NZ_CAMUOS010000006.1"/>
</dbReference>
<dbReference type="InterPro" id="IPR036101">
    <property type="entry name" value="CarD-like/TRCF_RID_sf"/>
</dbReference>
<feature type="domain" description="CarD-like/TRCF RNAP-interacting" evidence="1">
    <location>
        <begin position="1"/>
        <end position="112"/>
    </location>
</feature>
<evidence type="ECO:0000259" key="1">
    <source>
        <dbReference type="SMART" id="SM01058"/>
    </source>
</evidence>
<sequence length="160" mass="18285">MFKIGDKVVYPMHGAGTIVAIEDREILGKKHEYYVLLLPINKLKVMIPVKKADEVGVRKIMEISEMEEVLEILSSEEKFKMPTNWNRRYRFNLDKIKSGNLIEIAGVIKSLEKLDSKKSLSTGERKILNEARIIIISEMALVFDKDVDEVVSMVDEAIFG</sequence>
<dbReference type="EMBL" id="UGSZ01000001">
    <property type="protein sequence ID" value="SUB57640.1"/>
    <property type="molecule type" value="Genomic_DNA"/>
</dbReference>
<dbReference type="SMART" id="SM01058">
    <property type="entry name" value="CarD_TRCF"/>
    <property type="match status" value="1"/>
</dbReference>
<dbReference type="STRING" id="1122949.GCA_000378725_01391"/>
<gene>
    <name evidence="2" type="ORF">NCTC13149_01489</name>
</gene>